<evidence type="ECO:0000256" key="1">
    <source>
        <dbReference type="SAM" id="Phobius"/>
    </source>
</evidence>
<evidence type="ECO:0000313" key="3">
    <source>
        <dbReference type="Proteomes" id="UP000504632"/>
    </source>
</evidence>
<keyword evidence="2" id="KW-0732">Signal</keyword>
<name>A0A6J2WLR0_CHACN</name>
<protein>
    <submittedName>
        <fullName evidence="4">Uncharacterized protein LOC115824501</fullName>
    </submittedName>
</protein>
<proteinExistence type="predicted"/>
<dbReference type="OrthoDB" id="8953785at2759"/>
<dbReference type="Proteomes" id="UP000504632">
    <property type="component" value="Chromosome 1"/>
</dbReference>
<keyword evidence="3" id="KW-1185">Reference proteome</keyword>
<keyword evidence="1" id="KW-0812">Transmembrane</keyword>
<dbReference type="GeneID" id="115824501"/>
<feature type="chain" id="PRO_5026893384" evidence="2">
    <location>
        <begin position="22"/>
        <end position="460"/>
    </location>
</feature>
<evidence type="ECO:0000256" key="2">
    <source>
        <dbReference type="SAM" id="SignalP"/>
    </source>
</evidence>
<sequence>MLQWLVLCVLLCGELFLEVRAKTVCYGDEFKISSDFYLYNRIYFTPNKPGADRILLLNETEVYDPHYELRGSKLVIRAVKERDEGTYYMEYLNQKLFQFSIELKIRDCSNKRSLTYGNSFRISLPSRSMSLEFSSRSGSPVELWSRTRHQPSRGALRNQQWILDSVTSADQGHYTVWDRDGRMVSRTHLEVVAEDIELTAEVNSEITIQITRDPSETDIVLLREGERDMLVFQKGYMPYEAKKFFPGGYNLDNYWPSMSYFELWDLQTQHSGIYEVRDSTGHVVRRIDLKVIDSNTAKYIMIPFIVIFLAIVLCCLCKKKCCKKQRKPSTPSETPAPPADPAHRVYYHDPAIVSPPGYSSQPSATGSSTTWGYTPIVSTLQKNESSEIVTTACVVPPQPEVSDAETKAAPTFSLDTDCLHVSDPGSQFKPRGGVQYGDSFPLSSDTAIEHVYNSDKLNFL</sequence>
<dbReference type="InParanoid" id="A0A6J2WLR0"/>
<gene>
    <name evidence="4" type="primary">LOC115824501</name>
</gene>
<feature type="transmembrane region" description="Helical" evidence="1">
    <location>
        <begin position="299"/>
        <end position="317"/>
    </location>
</feature>
<accession>A0A6J2WLR0</accession>
<feature type="signal peptide" evidence="2">
    <location>
        <begin position="1"/>
        <end position="21"/>
    </location>
</feature>
<evidence type="ECO:0000313" key="4">
    <source>
        <dbReference type="RefSeq" id="XP_030644246.1"/>
    </source>
</evidence>
<keyword evidence="1" id="KW-1133">Transmembrane helix</keyword>
<keyword evidence="1" id="KW-0472">Membrane</keyword>
<organism evidence="3 4">
    <name type="scientific">Chanos chanos</name>
    <name type="common">Milkfish</name>
    <name type="synonym">Mugil chanos</name>
    <dbReference type="NCBI Taxonomy" id="29144"/>
    <lineage>
        <taxon>Eukaryota</taxon>
        <taxon>Metazoa</taxon>
        <taxon>Chordata</taxon>
        <taxon>Craniata</taxon>
        <taxon>Vertebrata</taxon>
        <taxon>Euteleostomi</taxon>
        <taxon>Actinopterygii</taxon>
        <taxon>Neopterygii</taxon>
        <taxon>Teleostei</taxon>
        <taxon>Ostariophysi</taxon>
        <taxon>Gonorynchiformes</taxon>
        <taxon>Chanidae</taxon>
        <taxon>Chanos</taxon>
    </lineage>
</organism>
<dbReference type="AlphaFoldDB" id="A0A6J2WLR0"/>
<reference evidence="4" key="1">
    <citation type="submission" date="2025-08" db="UniProtKB">
        <authorList>
            <consortium name="RefSeq"/>
        </authorList>
    </citation>
    <scope>IDENTIFICATION</scope>
</reference>
<dbReference type="RefSeq" id="XP_030644246.1">
    <property type="nucleotide sequence ID" value="XM_030788386.1"/>
</dbReference>